<dbReference type="STRING" id="430453.SAMN04487962_102121"/>
<dbReference type="EMBL" id="FOHZ01000002">
    <property type="protein sequence ID" value="SES87005.1"/>
    <property type="molecule type" value="Genomic_DNA"/>
</dbReference>
<accession>A0A1H9ZZ04</accession>
<sequence>MRQIVTESELNELIAAQSAVMVLFGGSHCGVCQAIKPRLMEMARADFPHLAMVWIDCEAAGPLCAAQRVFSLPVVQLWFEGQPFDRFVRAFSLAAVRQAIERPYEMLFSAEG</sequence>
<evidence type="ECO:0000313" key="2">
    <source>
        <dbReference type="EMBL" id="SES87005.1"/>
    </source>
</evidence>
<dbReference type="SUPFAM" id="SSF52833">
    <property type="entry name" value="Thioredoxin-like"/>
    <property type="match status" value="1"/>
</dbReference>
<reference evidence="3" key="1">
    <citation type="submission" date="2016-10" db="EMBL/GenBank/DDBJ databases">
        <authorList>
            <person name="Varghese N."/>
            <person name="Submissions S."/>
        </authorList>
    </citation>
    <scope>NUCLEOTIDE SEQUENCE [LARGE SCALE GENOMIC DNA]</scope>
    <source>
        <strain evidence="3">CGMCC 1.6489</strain>
    </source>
</reference>
<gene>
    <name evidence="2" type="ORF">SAMN04487962_102121</name>
</gene>
<keyword evidence="3" id="KW-1185">Reference proteome</keyword>
<evidence type="ECO:0000313" key="3">
    <source>
        <dbReference type="Proteomes" id="UP000198762"/>
    </source>
</evidence>
<feature type="domain" description="Thioredoxin" evidence="1">
    <location>
        <begin position="1"/>
        <end position="105"/>
    </location>
</feature>
<dbReference type="AlphaFoldDB" id="A0A1H9ZZ04"/>
<proteinExistence type="predicted"/>
<dbReference type="Gene3D" id="3.40.30.10">
    <property type="entry name" value="Glutaredoxin"/>
    <property type="match status" value="1"/>
</dbReference>
<dbReference type="InterPro" id="IPR013766">
    <property type="entry name" value="Thioredoxin_domain"/>
</dbReference>
<dbReference type="OrthoDB" id="9797598at2"/>
<dbReference type="Pfam" id="PF00085">
    <property type="entry name" value="Thioredoxin"/>
    <property type="match status" value="1"/>
</dbReference>
<name>A0A1H9ZZ04_9GAMM</name>
<dbReference type="Proteomes" id="UP000198762">
    <property type="component" value="Unassembled WGS sequence"/>
</dbReference>
<dbReference type="InterPro" id="IPR036249">
    <property type="entry name" value="Thioredoxin-like_sf"/>
</dbReference>
<dbReference type="RefSeq" id="WP_091848810.1">
    <property type="nucleotide sequence ID" value="NZ_FOHZ01000002.1"/>
</dbReference>
<dbReference type="PROSITE" id="PS51352">
    <property type="entry name" value="THIOREDOXIN_2"/>
    <property type="match status" value="1"/>
</dbReference>
<evidence type="ECO:0000259" key="1">
    <source>
        <dbReference type="PROSITE" id="PS51352"/>
    </source>
</evidence>
<organism evidence="2 3">
    <name type="scientific">Marinobacter segnicrescens</name>
    <dbReference type="NCBI Taxonomy" id="430453"/>
    <lineage>
        <taxon>Bacteria</taxon>
        <taxon>Pseudomonadati</taxon>
        <taxon>Pseudomonadota</taxon>
        <taxon>Gammaproteobacteria</taxon>
        <taxon>Pseudomonadales</taxon>
        <taxon>Marinobacteraceae</taxon>
        <taxon>Marinobacter</taxon>
    </lineage>
</organism>
<dbReference type="CDD" id="cd02947">
    <property type="entry name" value="TRX_family"/>
    <property type="match status" value="1"/>
</dbReference>
<protein>
    <submittedName>
        <fullName evidence="2">Thioredoxin</fullName>
    </submittedName>
</protein>